<name>A0A543JQC5_9PSEU</name>
<proteinExistence type="predicted"/>
<dbReference type="InterPro" id="IPR011008">
    <property type="entry name" value="Dimeric_a/b-barrel"/>
</dbReference>
<comment type="caution">
    <text evidence="2">The sequence shown here is derived from an EMBL/GenBank/DDBJ whole genome shotgun (WGS) entry which is preliminary data.</text>
</comment>
<dbReference type="PROSITE" id="PS51725">
    <property type="entry name" value="ABM"/>
    <property type="match status" value="1"/>
</dbReference>
<feature type="domain" description="ABM" evidence="1">
    <location>
        <begin position="11"/>
        <end position="104"/>
    </location>
</feature>
<keyword evidence="2" id="KW-0503">Monooxygenase</keyword>
<organism evidence="2 3">
    <name type="scientific">Saccharothrix saharensis</name>
    <dbReference type="NCBI Taxonomy" id="571190"/>
    <lineage>
        <taxon>Bacteria</taxon>
        <taxon>Bacillati</taxon>
        <taxon>Actinomycetota</taxon>
        <taxon>Actinomycetes</taxon>
        <taxon>Pseudonocardiales</taxon>
        <taxon>Pseudonocardiaceae</taxon>
        <taxon>Saccharothrix</taxon>
    </lineage>
</organism>
<dbReference type="GO" id="GO:0004497">
    <property type="term" value="F:monooxygenase activity"/>
    <property type="evidence" value="ECO:0007669"/>
    <property type="project" value="UniProtKB-KW"/>
</dbReference>
<dbReference type="Pfam" id="PF03992">
    <property type="entry name" value="ABM"/>
    <property type="match status" value="1"/>
</dbReference>
<dbReference type="SUPFAM" id="SSF54909">
    <property type="entry name" value="Dimeric alpha+beta barrel"/>
    <property type="match status" value="1"/>
</dbReference>
<dbReference type="Proteomes" id="UP000316628">
    <property type="component" value="Unassembled WGS sequence"/>
</dbReference>
<reference evidence="2 3" key="1">
    <citation type="submission" date="2019-06" db="EMBL/GenBank/DDBJ databases">
        <title>Sequencing the genomes of 1000 actinobacteria strains.</title>
        <authorList>
            <person name="Klenk H.-P."/>
        </authorList>
    </citation>
    <scope>NUCLEOTIDE SEQUENCE [LARGE SCALE GENOMIC DNA]</scope>
    <source>
        <strain evidence="2 3">DSM 45456</strain>
    </source>
</reference>
<dbReference type="AlphaFoldDB" id="A0A543JQC5"/>
<dbReference type="InterPro" id="IPR007138">
    <property type="entry name" value="ABM_dom"/>
</dbReference>
<protein>
    <submittedName>
        <fullName evidence="2">C-6 monooxygenase</fullName>
    </submittedName>
</protein>
<keyword evidence="2" id="KW-0560">Oxidoreductase</keyword>
<keyword evidence="3" id="KW-1185">Reference proteome</keyword>
<accession>A0A543JQC5</accession>
<evidence type="ECO:0000313" key="3">
    <source>
        <dbReference type="Proteomes" id="UP000316628"/>
    </source>
</evidence>
<evidence type="ECO:0000259" key="1">
    <source>
        <dbReference type="PROSITE" id="PS51725"/>
    </source>
</evidence>
<dbReference type="OrthoDB" id="1494517at2"/>
<dbReference type="EMBL" id="VFPP01000001">
    <property type="protein sequence ID" value="TQM85047.1"/>
    <property type="molecule type" value="Genomic_DNA"/>
</dbReference>
<dbReference type="Gene3D" id="3.30.70.100">
    <property type="match status" value="1"/>
</dbReference>
<dbReference type="RefSeq" id="WP_141983142.1">
    <property type="nucleotide sequence ID" value="NZ_VFPP01000001.1"/>
</dbReference>
<gene>
    <name evidence="2" type="ORF">FHX81_7516</name>
</gene>
<sequence length="114" mass="12419">MIDVSRSDAGFVALVTIDVSDPAAHAPLLDLLSREVEQWVRHRPGFVSANYHVSLDGSRIVNYAQWASEEDYRESFRSNPDAGSLRAAITAIDGVDKLEMVGYTLARSITAAPA</sequence>
<evidence type="ECO:0000313" key="2">
    <source>
        <dbReference type="EMBL" id="TQM85047.1"/>
    </source>
</evidence>